<accession>A0AAN1CYA0</accession>
<dbReference type="EMBL" id="CP016346">
    <property type="protein sequence ID" value="ANQ15439.1"/>
    <property type="molecule type" value="Genomic_DNA"/>
</dbReference>
<proteinExistence type="predicted"/>
<dbReference type="Proteomes" id="UP000092741">
    <property type="component" value="Chromosome 2"/>
</dbReference>
<reference evidence="3 4" key="1">
    <citation type="submission" date="2016-07" db="EMBL/GenBank/DDBJ databases">
        <title>Developing Vibrio natriegens as a novel, fast-growing host for biotechnology.</title>
        <authorList>
            <person name="Weinstock M.T."/>
            <person name="Hesek E.D."/>
            <person name="Wilson C.M."/>
            <person name="Gibson D.G."/>
        </authorList>
    </citation>
    <scope>NUCLEOTIDE SEQUENCE [LARGE SCALE GENOMIC DNA]</scope>
    <source>
        <strain evidence="3 4">ATCC 14048</strain>
    </source>
</reference>
<dbReference type="InterPro" id="IPR050791">
    <property type="entry name" value="Aldo-Keto_reductase"/>
</dbReference>
<evidence type="ECO:0000313" key="4">
    <source>
        <dbReference type="Proteomes" id="UP000092741"/>
    </source>
</evidence>
<dbReference type="RefSeq" id="WP_020334230.1">
    <property type="nucleotide sequence ID" value="NZ_ATFJ01000017.1"/>
</dbReference>
<dbReference type="KEGG" id="vna:PN96_18470"/>
<dbReference type="PROSITE" id="PS51257">
    <property type="entry name" value="PROKAR_LIPOPROTEIN"/>
    <property type="match status" value="1"/>
</dbReference>
<dbReference type="PANTHER" id="PTHR43625:SF40">
    <property type="entry name" value="ALDO-KETO REDUCTASE YAKC [NADP(+)]"/>
    <property type="match status" value="1"/>
</dbReference>
<evidence type="ECO:0000259" key="2">
    <source>
        <dbReference type="Pfam" id="PF00248"/>
    </source>
</evidence>
<evidence type="ECO:0000256" key="1">
    <source>
        <dbReference type="ARBA" id="ARBA00023002"/>
    </source>
</evidence>
<keyword evidence="4" id="KW-1185">Reference proteome</keyword>
<dbReference type="GO" id="GO:0005737">
    <property type="term" value="C:cytoplasm"/>
    <property type="evidence" value="ECO:0007669"/>
    <property type="project" value="TreeGrafter"/>
</dbReference>
<feature type="domain" description="NADP-dependent oxidoreductase" evidence="2">
    <location>
        <begin position="14"/>
        <end position="309"/>
    </location>
</feature>
<dbReference type="InterPro" id="IPR036812">
    <property type="entry name" value="NAD(P)_OxRdtase_dom_sf"/>
</dbReference>
<dbReference type="InterPro" id="IPR023210">
    <property type="entry name" value="NADP_OxRdtase_dom"/>
</dbReference>
<dbReference type="GeneID" id="70914821"/>
<organism evidence="3 4">
    <name type="scientific">Vibrio natriegens NBRC 15636 = ATCC 14048 = DSM 759</name>
    <dbReference type="NCBI Taxonomy" id="1219067"/>
    <lineage>
        <taxon>Bacteria</taxon>
        <taxon>Pseudomonadati</taxon>
        <taxon>Pseudomonadota</taxon>
        <taxon>Gammaproteobacteria</taxon>
        <taxon>Vibrionales</taxon>
        <taxon>Vibrionaceae</taxon>
        <taxon>Vibrio</taxon>
    </lineage>
</organism>
<dbReference type="SUPFAM" id="SSF51430">
    <property type="entry name" value="NAD(P)-linked oxidoreductase"/>
    <property type="match status" value="1"/>
</dbReference>
<name>A0AAN1CYA0_VIBNA</name>
<dbReference type="PANTHER" id="PTHR43625">
    <property type="entry name" value="AFLATOXIN B1 ALDEHYDE REDUCTASE"/>
    <property type="match status" value="1"/>
</dbReference>
<dbReference type="AlphaFoldDB" id="A0AAN1CYA0"/>
<dbReference type="Pfam" id="PF00248">
    <property type="entry name" value="Aldo_ket_red"/>
    <property type="match status" value="1"/>
</dbReference>
<sequence length="343" mass="37861">MQQRKIGQFLCNPVGLGCMNLSHAYGTPPDEKQSIHLLNHALDLGYNHLDTATLYGGGANEKLVAKAVGHRRDEYVLASKCGMFINEEGKKEINGSPEALRKNIENSLQRLNTDVIDLYYLHRWDKTVPIEESVGELSRLVDEGKIREIGLSEVSAATITKAAQVHPIAAVQSEYSLWTRNPEIKVLETCKALGTAFVAFSPLGRGILTGKIDSPTNFTPKDIRRNMPRFDSEHFAHNQHLVTQLAQLIEQESDTELSKASLASIVLRWVLDQHDHIHVIPGTTNIDHLTENVSATSVSLSSDLLEKMGQLINNNNVSGTRYNAAQQVEIDTEEFSASSAVTA</sequence>
<gene>
    <name evidence="3" type="ORF">BA890_22320</name>
</gene>
<dbReference type="Gene3D" id="3.20.20.100">
    <property type="entry name" value="NADP-dependent oxidoreductase domain"/>
    <property type="match status" value="1"/>
</dbReference>
<dbReference type="GO" id="GO:0016491">
    <property type="term" value="F:oxidoreductase activity"/>
    <property type="evidence" value="ECO:0007669"/>
    <property type="project" value="UniProtKB-KW"/>
</dbReference>
<keyword evidence="1" id="KW-0560">Oxidoreductase</keyword>
<dbReference type="PRINTS" id="PR00069">
    <property type="entry name" value="ALDKETRDTASE"/>
</dbReference>
<evidence type="ECO:0000313" key="3">
    <source>
        <dbReference type="EMBL" id="ANQ15439.1"/>
    </source>
</evidence>
<dbReference type="InterPro" id="IPR020471">
    <property type="entry name" value="AKR"/>
</dbReference>
<protein>
    <submittedName>
        <fullName evidence="3">Aldo/keto reductase</fullName>
    </submittedName>
</protein>